<dbReference type="InterPro" id="IPR043129">
    <property type="entry name" value="ATPase_NBD"/>
</dbReference>
<dbReference type="GO" id="GO:0004370">
    <property type="term" value="F:glycerol kinase activity"/>
    <property type="evidence" value="ECO:0007669"/>
    <property type="project" value="TreeGrafter"/>
</dbReference>
<accession>A0A2S2DXH4</accession>
<dbReference type="KEGG" id="psez:HME7025_01890"/>
<dbReference type="GO" id="GO:0006071">
    <property type="term" value="P:glycerol metabolic process"/>
    <property type="evidence" value="ECO:0007669"/>
    <property type="project" value="TreeGrafter"/>
</dbReference>
<keyword evidence="7" id="KW-1185">Reference proteome</keyword>
<keyword evidence="2" id="KW-0808">Transferase</keyword>
<name>A0A2S2DXH4_9BACT</name>
<dbReference type="GO" id="GO:0005829">
    <property type="term" value="C:cytosol"/>
    <property type="evidence" value="ECO:0007669"/>
    <property type="project" value="TreeGrafter"/>
</dbReference>
<dbReference type="OrthoDB" id="9786272at2"/>
<dbReference type="Pfam" id="PF00370">
    <property type="entry name" value="FGGY_N"/>
    <property type="match status" value="1"/>
</dbReference>
<comment type="similarity">
    <text evidence="1">Belongs to the FGGY kinase family.</text>
</comment>
<dbReference type="Proteomes" id="UP000245468">
    <property type="component" value="Chromosome"/>
</dbReference>
<evidence type="ECO:0000256" key="1">
    <source>
        <dbReference type="ARBA" id="ARBA00009156"/>
    </source>
</evidence>
<dbReference type="SUPFAM" id="SSF53067">
    <property type="entry name" value="Actin-like ATPase domain"/>
    <property type="match status" value="2"/>
</dbReference>
<gene>
    <name evidence="6" type="ORF">HME7025_01890</name>
</gene>
<evidence type="ECO:0000313" key="6">
    <source>
        <dbReference type="EMBL" id="AWL09740.1"/>
    </source>
</evidence>
<evidence type="ECO:0000256" key="3">
    <source>
        <dbReference type="ARBA" id="ARBA00022777"/>
    </source>
</evidence>
<evidence type="ECO:0000259" key="4">
    <source>
        <dbReference type="Pfam" id="PF00370"/>
    </source>
</evidence>
<dbReference type="PANTHER" id="PTHR10196:SF93">
    <property type="entry name" value="L-RHAMNULOKINASE"/>
    <property type="match status" value="1"/>
</dbReference>
<dbReference type="Gene3D" id="3.30.420.40">
    <property type="match status" value="2"/>
</dbReference>
<organism evidence="6 7">
    <name type="scientific">Aquirufa nivalisilvae</name>
    <dbReference type="NCBI Taxonomy" id="2516557"/>
    <lineage>
        <taxon>Bacteria</taxon>
        <taxon>Pseudomonadati</taxon>
        <taxon>Bacteroidota</taxon>
        <taxon>Cytophagia</taxon>
        <taxon>Cytophagales</taxon>
        <taxon>Flectobacillaceae</taxon>
        <taxon>Aquirufa</taxon>
    </lineage>
</organism>
<sequence length="463" mass="52057">MSVVEKLPVIAIFDIGKTNKKLFLWDKNYQIVLEKSQNFAEIPDEDGFMGEDLAAVQAWVLASFAEVQQDPRFDILALNFSGYGATVVFINEQGESVLPLYNYLKPFPADLASAFYARYGGESEVARATASPILGSLNSGMMAYWMAKATKNQDKGIRWVLHWPNYLSSLFTHQFYTELTSVGCHTHLWDFDHQRYHEWVEKEGLIQMLPPTVLAHQTFPMNGSNLPVGVGLHDSSSALIPYLKQFKEPFLLLSTGTWCISMHPFNAQPLTPVELKNDVLSFLQYNGKPVKAARLFAGNEHEIQLKRLQAHFGVDKKAHLTVPYSTHLNSLLSHQIENKMPSLKEANAAFLANSGFDSRDLGVFENFEQAYQQFMVDLVVQQIYSLRLLLDSSPVDRILVDGGFSKNEIYMQLLAYAFPEVAIYGAEVAQASSLGAALAIHSTWNDQEIPINLVSLKRYEACE</sequence>
<dbReference type="Pfam" id="PF21546">
    <property type="entry name" value="FGGY_C_2"/>
    <property type="match status" value="1"/>
</dbReference>
<dbReference type="AlphaFoldDB" id="A0A2S2DXH4"/>
<dbReference type="GO" id="GO:0019301">
    <property type="term" value="P:rhamnose catabolic process"/>
    <property type="evidence" value="ECO:0007669"/>
    <property type="project" value="TreeGrafter"/>
</dbReference>
<dbReference type="CDD" id="cd07772">
    <property type="entry name" value="ASKHA_NBD_FGGY_NaCK-like"/>
    <property type="match status" value="1"/>
</dbReference>
<feature type="domain" description="Carbohydrate kinase FGGY N-terminal" evidence="4">
    <location>
        <begin position="10"/>
        <end position="198"/>
    </location>
</feature>
<evidence type="ECO:0000259" key="5">
    <source>
        <dbReference type="Pfam" id="PF21546"/>
    </source>
</evidence>
<evidence type="ECO:0008006" key="8">
    <source>
        <dbReference type="Google" id="ProtNLM"/>
    </source>
</evidence>
<dbReference type="EMBL" id="CP029346">
    <property type="protein sequence ID" value="AWL09740.1"/>
    <property type="molecule type" value="Genomic_DNA"/>
</dbReference>
<dbReference type="InterPro" id="IPR049382">
    <property type="entry name" value="FGGY_C_2"/>
</dbReference>
<reference evidence="7" key="1">
    <citation type="submission" date="2018-05" db="EMBL/GenBank/DDBJ databases">
        <title>Pseudarcicella sp. HME7025 Genome sequencing and assembly.</title>
        <authorList>
            <person name="Kim H."/>
            <person name="Kang H."/>
            <person name="Joh K."/>
        </authorList>
    </citation>
    <scope>NUCLEOTIDE SEQUENCE [LARGE SCALE GENOMIC DNA]</scope>
    <source>
        <strain evidence="7">HME7025</strain>
    </source>
</reference>
<evidence type="ECO:0000256" key="2">
    <source>
        <dbReference type="ARBA" id="ARBA00022679"/>
    </source>
</evidence>
<keyword evidence="3" id="KW-0418">Kinase</keyword>
<evidence type="ECO:0000313" key="7">
    <source>
        <dbReference type="Proteomes" id="UP000245468"/>
    </source>
</evidence>
<feature type="domain" description="Carbohydrate kinase FGGY C-terminal" evidence="5">
    <location>
        <begin position="248"/>
        <end position="441"/>
    </location>
</feature>
<dbReference type="PANTHER" id="PTHR10196">
    <property type="entry name" value="SUGAR KINASE"/>
    <property type="match status" value="1"/>
</dbReference>
<dbReference type="InterPro" id="IPR018484">
    <property type="entry name" value="FGGY_N"/>
</dbReference>
<protein>
    <recommendedName>
        <fullName evidence="8">Carbohydrate kinase</fullName>
    </recommendedName>
</protein>
<proteinExistence type="inferred from homology"/>